<reference evidence="1 2" key="1">
    <citation type="journal article" date="2018" name="Mol. Biol. Evol.">
        <title>Analysis of the draft genome of the red seaweed Gracilariopsis chorda provides insights into genome size evolution in Rhodophyta.</title>
        <authorList>
            <person name="Lee J."/>
            <person name="Yang E.C."/>
            <person name="Graf L."/>
            <person name="Yang J.H."/>
            <person name="Qiu H."/>
            <person name="Zel Zion U."/>
            <person name="Chan C.X."/>
            <person name="Stephens T.G."/>
            <person name="Weber A.P.M."/>
            <person name="Boo G.H."/>
            <person name="Boo S.M."/>
            <person name="Kim K.M."/>
            <person name="Shin Y."/>
            <person name="Jung M."/>
            <person name="Lee S.J."/>
            <person name="Yim H.S."/>
            <person name="Lee J.H."/>
            <person name="Bhattacharya D."/>
            <person name="Yoon H.S."/>
        </authorList>
    </citation>
    <scope>NUCLEOTIDE SEQUENCE [LARGE SCALE GENOMIC DNA]</scope>
    <source>
        <strain evidence="1 2">SKKU-2015</strain>
        <tissue evidence="1">Whole body</tissue>
    </source>
</reference>
<sequence>MRRAFQYFDKYLADEGGSKKTENAGMVSNGARIVGCNMLLYFTIGCLTLEKVDDEGMRKLHDMAETAIKDYSNPSLPNSRFASPMKTAAGLQLNLGQLE</sequence>
<accession>A0A2V3IL38</accession>
<dbReference type="AlphaFoldDB" id="A0A2V3IL38"/>
<dbReference type="Proteomes" id="UP000247409">
    <property type="component" value="Unassembled WGS sequence"/>
</dbReference>
<comment type="caution">
    <text evidence="1">The sequence shown here is derived from an EMBL/GenBank/DDBJ whole genome shotgun (WGS) entry which is preliminary data.</text>
</comment>
<protein>
    <submittedName>
        <fullName evidence="1">Uncharacterized protein</fullName>
    </submittedName>
</protein>
<organism evidence="1 2">
    <name type="scientific">Gracilariopsis chorda</name>
    <dbReference type="NCBI Taxonomy" id="448386"/>
    <lineage>
        <taxon>Eukaryota</taxon>
        <taxon>Rhodophyta</taxon>
        <taxon>Florideophyceae</taxon>
        <taxon>Rhodymeniophycidae</taxon>
        <taxon>Gracilariales</taxon>
        <taxon>Gracilariaceae</taxon>
        <taxon>Gracilariopsis</taxon>
    </lineage>
</organism>
<keyword evidence="2" id="KW-1185">Reference proteome</keyword>
<proteinExistence type="predicted"/>
<evidence type="ECO:0000313" key="2">
    <source>
        <dbReference type="Proteomes" id="UP000247409"/>
    </source>
</evidence>
<name>A0A2V3IL38_9FLOR</name>
<dbReference type="EMBL" id="NBIV01000151">
    <property type="protein sequence ID" value="PXF42759.1"/>
    <property type="molecule type" value="Genomic_DNA"/>
</dbReference>
<evidence type="ECO:0000313" key="1">
    <source>
        <dbReference type="EMBL" id="PXF42759.1"/>
    </source>
</evidence>
<gene>
    <name evidence="1" type="ORF">BWQ96_07511</name>
</gene>